<dbReference type="SUPFAM" id="SSF47384">
    <property type="entry name" value="Homodimeric domain of signal transducing histidine kinase"/>
    <property type="match status" value="1"/>
</dbReference>
<feature type="domain" description="PAC" evidence="11">
    <location>
        <begin position="367"/>
        <end position="418"/>
    </location>
</feature>
<feature type="domain" description="PAS" evidence="10">
    <location>
        <begin position="162"/>
        <end position="234"/>
    </location>
</feature>
<feature type="domain" description="PAC" evidence="11">
    <location>
        <begin position="238"/>
        <end position="290"/>
    </location>
</feature>
<dbReference type="PANTHER" id="PTHR43047">
    <property type="entry name" value="TWO-COMPONENT HISTIDINE PROTEIN KINASE"/>
    <property type="match status" value="1"/>
</dbReference>
<feature type="domain" description="Response regulatory" evidence="9">
    <location>
        <begin position="978"/>
        <end position="1094"/>
    </location>
</feature>
<feature type="domain" description="PAC" evidence="11">
    <location>
        <begin position="651"/>
        <end position="703"/>
    </location>
</feature>
<dbReference type="InterPro" id="IPR036097">
    <property type="entry name" value="HisK_dim/P_sf"/>
</dbReference>
<dbReference type="PROSITE" id="PS50113">
    <property type="entry name" value="PAC"/>
    <property type="match status" value="4"/>
</dbReference>
<dbReference type="InterPro" id="IPR000014">
    <property type="entry name" value="PAS"/>
</dbReference>
<feature type="coiled-coil region" evidence="7">
    <location>
        <begin position="2"/>
        <end position="36"/>
    </location>
</feature>
<dbReference type="InterPro" id="IPR013656">
    <property type="entry name" value="PAS_4"/>
</dbReference>
<dbReference type="EMBL" id="JAKJSC010000002">
    <property type="protein sequence ID" value="MDE5418727.1"/>
    <property type="molecule type" value="Genomic_DNA"/>
</dbReference>
<dbReference type="Pfam" id="PF00072">
    <property type="entry name" value="Response_reg"/>
    <property type="match status" value="1"/>
</dbReference>
<dbReference type="SMART" id="SM00387">
    <property type="entry name" value="HATPase_c"/>
    <property type="match status" value="1"/>
</dbReference>
<dbReference type="InterPro" id="IPR000700">
    <property type="entry name" value="PAS-assoc_C"/>
</dbReference>
<evidence type="ECO:0000256" key="6">
    <source>
        <dbReference type="PROSITE-ProRule" id="PRU00169"/>
    </source>
</evidence>
<evidence type="ECO:0000259" key="9">
    <source>
        <dbReference type="PROSITE" id="PS50110"/>
    </source>
</evidence>
<evidence type="ECO:0000256" key="5">
    <source>
        <dbReference type="ARBA" id="ARBA00022777"/>
    </source>
</evidence>
<sequence>MVNQTKKTNTQLLQEIKDLKTQITELENEKINFSNEGSYSFSSIKIIHSNWDLETHTIKWSSIAEEILGFKNGSFGNTIESFYQNIHPEDRQNFTNILSHNINNQSKECQTEFRMIRDNKQVIWITANGKIDYDTDGNPLSIHAILLDITKHKETDFELKQKIEHYELVTAGTYDAIWEWDILNKTAYLSPRWKQMRGLSENEVQNTEEVLLSTIHPDDKERVMLSVQNHFDGKTSFFEEEYRIICKDNTIKWIQDRGIAKKDSKGNIIRMAGSESDITKRKLAEQQLEDQTNFLTLLLDHMPNQIFWKDKKLSYLGCNRKFSEAIGLSNPEDVIGKSDSDFYHSPEQTNRHWEEDRNVITNEKPILNTEEVYQNFKGENAWISTSKIPLYHDKKVIGLLGITTDITHRKNIEKEQIVSRLRYETMFNDSPIPLWEEDFSELIEYLDSLKLEGIQDFREFFDKNPEALLLCSQKVKATDVNRATLQLHQAKSKEELLGNLDKIFTNKSFEVFKEEVIAISEGKNKFEIEGEIKTLHGEPKQILLKLFIDENYPKSAKALLATIDITEKKKAEEALKVSENKFRLSFEATNVGMVISNHAGSLVSVNNAMCNILGYSKEELQTKTFLDITHPDDLVKSKKQFHKSITSAISFTLEKRYLNKNNRIKWGLTSVSPIYNSNGDFMYAIGHIQDITNKKQTEEQILTHNKEFERLNKEYKSQNEELVKTIAIAAKSDQLKSEFLQNLSHEIRTPMNAILGFSDFLELQKTTPEKRQQYINIIKSSGNQLLRIIDDILEISALETKHVQVVNKTFNLNNLLTELFTIFQPKAREKGIALYIKKGLTDRETNIISDESKLSKIFTNLLENAIKYTPNGFIEIGYKLVKDELKFYVKDTGLGISKTRQGQIFERFSQGESEISKKIGGLGLGLSIVKENIELLGGNIKLESNIGKGSTFLLTIPFKSDGSDSTQNEKNTKVRKHKILIAEDEEINYFYFETLLEEIAPNCKLIHAKNGKEALEMCKKEDFELIFMDIKMPEMNGYEATIEIKKIKPNSTIIAQTSYSTKEDKERARLAGCEDFLSKPISLETMQSVLNKYIYL</sequence>
<dbReference type="RefSeq" id="WP_275110059.1">
    <property type="nucleotide sequence ID" value="NZ_JAKJSC010000002.1"/>
</dbReference>
<feature type="domain" description="PAC" evidence="11">
    <location>
        <begin position="109"/>
        <end position="161"/>
    </location>
</feature>
<evidence type="ECO:0000313" key="12">
    <source>
        <dbReference type="EMBL" id="MDE5418727.1"/>
    </source>
</evidence>
<dbReference type="PROSITE" id="PS50112">
    <property type="entry name" value="PAS"/>
    <property type="match status" value="3"/>
</dbReference>
<organism evidence="12 13">
    <name type="scientific">Paralabilibaculum antarcticum</name>
    <dbReference type="NCBI Taxonomy" id="2912572"/>
    <lineage>
        <taxon>Bacteria</taxon>
        <taxon>Pseudomonadati</taxon>
        <taxon>Bacteroidota</taxon>
        <taxon>Bacteroidia</taxon>
        <taxon>Marinilabiliales</taxon>
        <taxon>Marinifilaceae</taxon>
        <taxon>Paralabilibaculum</taxon>
    </lineage>
</organism>
<dbReference type="PROSITE" id="PS50110">
    <property type="entry name" value="RESPONSE_REGULATORY"/>
    <property type="match status" value="1"/>
</dbReference>
<dbReference type="SMART" id="SM00091">
    <property type="entry name" value="PAS"/>
    <property type="match status" value="5"/>
</dbReference>
<evidence type="ECO:0000259" key="10">
    <source>
        <dbReference type="PROSITE" id="PS50112"/>
    </source>
</evidence>
<dbReference type="Pfam" id="PF00512">
    <property type="entry name" value="HisKA"/>
    <property type="match status" value="1"/>
</dbReference>
<evidence type="ECO:0000259" key="11">
    <source>
        <dbReference type="PROSITE" id="PS50113"/>
    </source>
</evidence>
<evidence type="ECO:0000259" key="8">
    <source>
        <dbReference type="PROSITE" id="PS50109"/>
    </source>
</evidence>
<keyword evidence="5" id="KW-0418">Kinase</keyword>
<proteinExistence type="predicted"/>
<dbReference type="CDD" id="cd17546">
    <property type="entry name" value="REC_hyHK_CKI1_RcsC-like"/>
    <property type="match status" value="1"/>
</dbReference>
<dbReference type="SUPFAM" id="SSF55785">
    <property type="entry name" value="PYP-like sensor domain (PAS domain)"/>
    <property type="match status" value="5"/>
</dbReference>
<dbReference type="InterPro" id="IPR013655">
    <property type="entry name" value="PAS_fold_3"/>
</dbReference>
<dbReference type="InterPro" id="IPR036890">
    <property type="entry name" value="HATPase_C_sf"/>
</dbReference>
<dbReference type="InterPro" id="IPR001789">
    <property type="entry name" value="Sig_transdc_resp-reg_receiver"/>
</dbReference>
<feature type="domain" description="PAS" evidence="10">
    <location>
        <begin position="52"/>
        <end position="105"/>
    </location>
</feature>
<evidence type="ECO:0000256" key="4">
    <source>
        <dbReference type="ARBA" id="ARBA00022679"/>
    </source>
</evidence>
<dbReference type="Gene3D" id="1.10.287.130">
    <property type="match status" value="1"/>
</dbReference>
<dbReference type="InterPro" id="IPR011006">
    <property type="entry name" value="CheY-like_superfamily"/>
</dbReference>
<dbReference type="SUPFAM" id="SSF55874">
    <property type="entry name" value="ATPase domain of HSP90 chaperone/DNA topoisomerase II/histidine kinase"/>
    <property type="match status" value="1"/>
</dbReference>
<dbReference type="Gene3D" id="2.10.70.100">
    <property type="match status" value="1"/>
</dbReference>
<dbReference type="Pfam" id="PF08447">
    <property type="entry name" value="PAS_3"/>
    <property type="match status" value="3"/>
</dbReference>
<dbReference type="Gene3D" id="3.40.50.2300">
    <property type="match status" value="1"/>
</dbReference>
<dbReference type="SMART" id="SM00388">
    <property type="entry name" value="HisKA"/>
    <property type="match status" value="1"/>
</dbReference>
<evidence type="ECO:0000313" key="13">
    <source>
        <dbReference type="Proteomes" id="UP001528920"/>
    </source>
</evidence>
<evidence type="ECO:0000256" key="2">
    <source>
        <dbReference type="ARBA" id="ARBA00012438"/>
    </source>
</evidence>
<dbReference type="InterPro" id="IPR003661">
    <property type="entry name" value="HisK_dim/P_dom"/>
</dbReference>
<feature type="coiled-coil region" evidence="7">
    <location>
        <begin position="694"/>
        <end position="725"/>
    </location>
</feature>
<keyword evidence="7" id="KW-0175">Coiled coil</keyword>
<feature type="modified residue" description="4-aspartylphosphate" evidence="6">
    <location>
        <position position="1029"/>
    </location>
</feature>
<feature type="domain" description="PAS" evidence="10">
    <location>
        <begin position="578"/>
        <end position="648"/>
    </location>
</feature>
<accession>A0ABT5VTS3</accession>
<dbReference type="Proteomes" id="UP001528920">
    <property type="component" value="Unassembled WGS sequence"/>
</dbReference>
<name>A0ABT5VTS3_9BACT</name>
<dbReference type="PANTHER" id="PTHR43047:SF72">
    <property type="entry name" value="OSMOSENSING HISTIDINE PROTEIN KINASE SLN1"/>
    <property type="match status" value="1"/>
</dbReference>
<dbReference type="Gene3D" id="3.30.450.20">
    <property type="entry name" value="PAS domain"/>
    <property type="match status" value="5"/>
</dbReference>
<reference evidence="12 13" key="1">
    <citation type="submission" date="2022-01" db="EMBL/GenBank/DDBJ databases">
        <title>Labilibaculum sp. nov, a marine bacterium isolated from Antarctica.</title>
        <authorList>
            <person name="Dai W."/>
        </authorList>
    </citation>
    <scope>NUCLEOTIDE SEQUENCE [LARGE SCALE GENOMIC DNA]</scope>
    <source>
        <strain evidence="12 13">DW002</strain>
    </source>
</reference>
<dbReference type="EC" id="2.7.13.3" evidence="2"/>
<dbReference type="CDD" id="cd00130">
    <property type="entry name" value="PAS"/>
    <property type="match status" value="4"/>
</dbReference>
<dbReference type="SMART" id="SM00448">
    <property type="entry name" value="REC"/>
    <property type="match status" value="1"/>
</dbReference>
<keyword evidence="3 6" id="KW-0597">Phosphoprotein</keyword>
<protein>
    <recommendedName>
        <fullName evidence="2">histidine kinase</fullName>
        <ecNumber evidence="2">2.7.13.3</ecNumber>
    </recommendedName>
</protein>
<comment type="catalytic activity">
    <reaction evidence="1">
        <text>ATP + protein L-histidine = ADP + protein N-phospho-L-histidine.</text>
        <dbReference type="EC" id="2.7.13.3"/>
    </reaction>
</comment>
<dbReference type="InterPro" id="IPR035965">
    <property type="entry name" value="PAS-like_dom_sf"/>
</dbReference>
<dbReference type="Pfam" id="PF02518">
    <property type="entry name" value="HATPase_c"/>
    <property type="match status" value="1"/>
</dbReference>
<dbReference type="Gene3D" id="3.30.565.10">
    <property type="entry name" value="Histidine kinase-like ATPase, C-terminal domain"/>
    <property type="match status" value="1"/>
</dbReference>
<evidence type="ECO:0000256" key="7">
    <source>
        <dbReference type="SAM" id="Coils"/>
    </source>
</evidence>
<evidence type="ECO:0000256" key="3">
    <source>
        <dbReference type="ARBA" id="ARBA00022553"/>
    </source>
</evidence>
<dbReference type="CDD" id="cd16922">
    <property type="entry name" value="HATPase_EvgS-ArcB-TorS-like"/>
    <property type="match status" value="1"/>
</dbReference>
<dbReference type="PRINTS" id="PR00344">
    <property type="entry name" value="BCTRLSENSOR"/>
</dbReference>
<dbReference type="InterPro" id="IPR004358">
    <property type="entry name" value="Sig_transdc_His_kin-like_C"/>
</dbReference>
<dbReference type="SUPFAM" id="SSF52172">
    <property type="entry name" value="CheY-like"/>
    <property type="match status" value="1"/>
</dbReference>
<gene>
    <name evidence="12" type="ORF">L3049_11995</name>
</gene>
<dbReference type="CDD" id="cd00082">
    <property type="entry name" value="HisKA"/>
    <property type="match status" value="1"/>
</dbReference>
<dbReference type="SMART" id="SM00086">
    <property type="entry name" value="PAC"/>
    <property type="match status" value="4"/>
</dbReference>
<evidence type="ECO:0000256" key="1">
    <source>
        <dbReference type="ARBA" id="ARBA00000085"/>
    </source>
</evidence>
<comment type="caution">
    <text evidence="12">The sequence shown here is derived from an EMBL/GenBank/DDBJ whole genome shotgun (WGS) entry which is preliminary data.</text>
</comment>
<keyword evidence="13" id="KW-1185">Reference proteome</keyword>
<keyword evidence="4" id="KW-0808">Transferase</keyword>
<dbReference type="InterPro" id="IPR005467">
    <property type="entry name" value="His_kinase_dom"/>
</dbReference>
<dbReference type="PROSITE" id="PS50109">
    <property type="entry name" value="HIS_KIN"/>
    <property type="match status" value="1"/>
</dbReference>
<dbReference type="InterPro" id="IPR003594">
    <property type="entry name" value="HATPase_dom"/>
</dbReference>
<dbReference type="Pfam" id="PF08448">
    <property type="entry name" value="PAS_4"/>
    <property type="match status" value="1"/>
</dbReference>
<dbReference type="NCBIfam" id="TIGR00229">
    <property type="entry name" value="sensory_box"/>
    <property type="match status" value="4"/>
</dbReference>
<dbReference type="InterPro" id="IPR001610">
    <property type="entry name" value="PAC"/>
</dbReference>
<feature type="domain" description="Histidine kinase" evidence="8">
    <location>
        <begin position="742"/>
        <end position="960"/>
    </location>
</feature>